<feature type="compositionally biased region" description="Low complexity" evidence="9">
    <location>
        <begin position="256"/>
        <end position="268"/>
    </location>
</feature>
<feature type="domain" description="Post-SET" evidence="12">
    <location>
        <begin position="701"/>
        <end position="716"/>
    </location>
</feature>
<proteinExistence type="predicted"/>
<evidence type="ECO:0000256" key="6">
    <source>
        <dbReference type="ARBA" id="ARBA00022723"/>
    </source>
</evidence>
<keyword evidence="14" id="KW-1185">Reference proteome</keyword>
<evidence type="ECO:0000256" key="3">
    <source>
        <dbReference type="ARBA" id="ARBA00022603"/>
    </source>
</evidence>
<dbReference type="PROSITE" id="PS50868">
    <property type="entry name" value="POST_SET"/>
    <property type="match status" value="1"/>
</dbReference>
<keyword evidence="4" id="KW-0808">Transferase</keyword>
<feature type="compositionally biased region" description="Polar residues" evidence="9">
    <location>
        <begin position="333"/>
        <end position="364"/>
    </location>
</feature>
<dbReference type="InterPro" id="IPR050973">
    <property type="entry name" value="H3K9_Histone-Lys_N-MTase"/>
</dbReference>
<evidence type="ECO:0008006" key="15">
    <source>
        <dbReference type="Google" id="ProtNLM"/>
    </source>
</evidence>
<feature type="compositionally biased region" description="Low complexity" evidence="9">
    <location>
        <begin position="365"/>
        <end position="381"/>
    </location>
</feature>
<evidence type="ECO:0000256" key="2">
    <source>
        <dbReference type="ARBA" id="ARBA00022454"/>
    </source>
</evidence>
<evidence type="ECO:0000313" key="14">
    <source>
        <dbReference type="Proteomes" id="UP000305067"/>
    </source>
</evidence>
<dbReference type="PROSITE" id="PS50280">
    <property type="entry name" value="SET"/>
    <property type="match status" value="1"/>
</dbReference>
<organism evidence="13 14">
    <name type="scientific">Pterulicium gracile</name>
    <dbReference type="NCBI Taxonomy" id="1884261"/>
    <lineage>
        <taxon>Eukaryota</taxon>
        <taxon>Fungi</taxon>
        <taxon>Dikarya</taxon>
        <taxon>Basidiomycota</taxon>
        <taxon>Agaricomycotina</taxon>
        <taxon>Agaricomycetes</taxon>
        <taxon>Agaricomycetidae</taxon>
        <taxon>Agaricales</taxon>
        <taxon>Pleurotineae</taxon>
        <taxon>Pterulaceae</taxon>
        <taxon>Pterulicium</taxon>
    </lineage>
</organism>
<gene>
    <name evidence="13" type="ORF">BDV98DRAFT_558762</name>
</gene>
<keyword evidence="3" id="KW-0489">Methyltransferase</keyword>
<dbReference type="GO" id="GO:0006355">
    <property type="term" value="P:regulation of DNA-templated transcription"/>
    <property type="evidence" value="ECO:0007669"/>
    <property type="project" value="InterPro"/>
</dbReference>
<dbReference type="SMART" id="SM00317">
    <property type="entry name" value="SET"/>
    <property type="match status" value="1"/>
</dbReference>
<dbReference type="GO" id="GO:0032259">
    <property type="term" value="P:methylation"/>
    <property type="evidence" value="ECO:0007669"/>
    <property type="project" value="UniProtKB-KW"/>
</dbReference>
<evidence type="ECO:0000256" key="8">
    <source>
        <dbReference type="PROSITE-ProRule" id="PRU00094"/>
    </source>
</evidence>
<feature type="domain" description="GATA-type" evidence="10">
    <location>
        <begin position="279"/>
        <end position="337"/>
    </location>
</feature>
<evidence type="ECO:0000256" key="7">
    <source>
        <dbReference type="ARBA" id="ARBA00022833"/>
    </source>
</evidence>
<keyword evidence="5" id="KW-0949">S-adenosyl-L-methionine</keyword>
<dbReference type="PROSITE" id="PS50114">
    <property type="entry name" value="GATA_ZN_FINGER_2"/>
    <property type="match status" value="1"/>
</dbReference>
<dbReference type="GO" id="GO:0008168">
    <property type="term" value="F:methyltransferase activity"/>
    <property type="evidence" value="ECO:0007669"/>
    <property type="project" value="UniProtKB-KW"/>
</dbReference>
<reference evidence="13 14" key="1">
    <citation type="journal article" date="2019" name="Nat. Ecol. Evol.">
        <title>Megaphylogeny resolves global patterns of mushroom evolution.</title>
        <authorList>
            <person name="Varga T."/>
            <person name="Krizsan K."/>
            <person name="Foldi C."/>
            <person name="Dima B."/>
            <person name="Sanchez-Garcia M."/>
            <person name="Sanchez-Ramirez S."/>
            <person name="Szollosi G.J."/>
            <person name="Szarkandi J.G."/>
            <person name="Papp V."/>
            <person name="Albert L."/>
            <person name="Andreopoulos W."/>
            <person name="Angelini C."/>
            <person name="Antonin V."/>
            <person name="Barry K.W."/>
            <person name="Bougher N.L."/>
            <person name="Buchanan P."/>
            <person name="Buyck B."/>
            <person name="Bense V."/>
            <person name="Catcheside P."/>
            <person name="Chovatia M."/>
            <person name="Cooper J."/>
            <person name="Damon W."/>
            <person name="Desjardin D."/>
            <person name="Finy P."/>
            <person name="Geml J."/>
            <person name="Haridas S."/>
            <person name="Hughes K."/>
            <person name="Justo A."/>
            <person name="Karasinski D."/>
            <person name="Kautmanova I."/>
            <person name="Kiss B."/>
            <person name="Kocsube S."/>
            <person name="Kotiranta H."/>
            <person name="LaButti K.M."/>
            <person name="Lechner B.E."/>
            <person name="Liimatainen K."/>
            <person name="Lipzen A."/>
            <person name="Lukacs Z."/>
            <person name="Mihaltcheva S."/>
            <person name="Morgado L.N."/>
            <person name="Niskanen T."/>
            <person name="Noordeloos M.E."/>
            <person name="Ohm R.A."/>
            <person name="Ortiz-Santana B."/>
            <person name="Ovrebo C."/>
            <person name="Racz N."/>
            <person name="Riley R."/>
            <person name="Savchenko A."/>
            <person name="Shiryaev A."/>
            <person name="Soop K."/>
            <person name="Spirin V."/>
            <person name="Szebenyi C."/>
            <person name="Tomsovsky M."/>
            <person name="Tulloss R.E."/>
            <person name="Uehling J."/>
            <person name="Grigoriev I.V."/>
            <person name="Vagvolgyi C."/>
            <person name="Papp T."/>
            <person name="Martin F.M."/>
            <person name="Miettinen O."/>
            <person name="Hibbett D.S."/>
            <person name="Nagy L.G."/>
        </authorList>
    </citation>
    <scope>NUCLEOTIDE SEQUENCE [LARGE SCALE GENOMIC DNA]</scope>
    <source>
        <strain evidence="13 14">CBS 309.79</strain>
    </source>
</reference>
<dbReference type="GO" id="GO:0008270">
    <property type="term" value="F:zinc ion binding"/>
    <property type="evidence" value="ECO:0007669"/>
    <property type="project" value="UniProtKB-KW"/>
</dbReference>
<dbReference type="STRING" id="1884261.A0A5C3QVQ0"/>
<accession>A0A5C3QVQ0</accession>
<feature type="region of interest" description="Disordered" evidence="9">
    <location>
        <begin position="319"/>
        <end position="381"/>
    </location>
</feature>
<feature type="region of interest" description="Disordered" evidence="9">
    <location>
        <begin position="228"/>
        <end position="286"/>
    </location>
</feature>
<dbReference type="InterPro" id="IPR003616">
    <property type="entry name" value="Post-SET_dom"/>
</dbReference>
<dbReference type="GO" id="GO:0005694">
    <property type="term" value="C:chromosome"/>
    <property type="evidence" value="ECO:0007669"/>
    <property type="project" value="UniProtKB-SubCell"/>
</dbReference>
<sequence length="716" mass="79428">MPKKSKGKKKANALAEPPSDVEMDEPDAVVKKEEKAVYSDSESEPEDWGAYDAEQDWTITVESEEIHSVTGKSMYIEWDEWDGRKDGSKNTWHAEALFPGDDTALHTFRKSTAVHNRNDVRESSSILFWDDLNVHNNATREHNQARAAKLKFAKSPAQQKENSYERMMMLLQESSMSLDQRPIPDVLLGRGRVVTRRSSRMPEASMSQSPTASTRTLLAPSPRILGMLGPSPVDQATSTQDRTISTSGRTRKGNNTISPPESTSTITTGMQRPNRRSDPNGSKTCSNCSKAVLGEGRRHPKTREPLCWDCATYYTTHLSDRPPSESLKRKRSASSVRKPSSGSFSLTKPSTSLSVKRPSLSPTVTRPSSSSKTATTSSCGTVTAKPRLEALSKKWTAAANQQDNAASVTFVNECDDSDEPPPNLHNFKYLENRYIWGDGAPAQPRPIVEFCACKSGCSEDVESLSAGGSQKGKGKANLSEEVQCNCMAEFALEHDGMEHPYTSDGLVVGITDRSQEVLECNKKCHGNNSNGSSATIFCQNMIAQRPRKFPLEVFKTLNRGWGVRSSHFICEGSFVGLYTGLLVSREVEKKMSAEDPAKGFSFDLDGREMPDDHEEFNEQLPQYSAVATHHGNWTRFLNHSCDPNLSLYNVVIDSMVDDNTPYIAFYAVKDIPARTEFTFYYLPSVTKLTKKGIPKFKRPKDANDCLCGAQECRGWL</sequence>
<feature type="region of interest" description="Disordered" evidence="9">
    <location>
        <begin position="1"/>
        <end position="51"/>
    </location>
</feature>
<comment type="subcellular location">
    <subcellularLocation>
        <location evidence="1">Chromosome</location>
    </subcellularLocation>
</comment>
<evidence type="ECO:0000259" key="11">
    <source>
        <dbReference type="PROSITE" id="PS50280"/>
    </source>
</evidence>
<evidence type="ECO:0000256" key="9">
    <source>
        <dbReference type="SAM" id="MobiDB-lite"/>
    </source>
</evidence>
<keyword evidence="7" id="KW-0862">Zinc</keyword>
<evidence type="ECO:0000256" key="4">
    <source>
        <dbReference type="ARBA" id="ARBA00022679"/>
    </source>
</evidence>
<dbReference type="Pfam" id="PF00856">
    <property type="entry name" value="SET"/>
    <property type="match status" value="1"/>
</dbReference>
<dbReference type="OrthoDB" id="308383at2759"/>
<dbReference type="PANTHER" id="PTHR46223:SF3">
    <property type="entry name" value="HISTONE-LYSINE N-METHYLTRANSFERASE SET-23"/>
    <property type="match status" value="1"/>
</dbReference>
<dbReference type="Gene3D" id="2.170.270.10">
    <property type="entry name" value="SET domain"/>
    <property type="match status" value="1"/>
</dbReference>
<dbReference type="SUPFAM" id="SSF82199">
    <property type="entry name" value="SET domain"/>
    <property type="match status" value="1"/>
</dbReference>
<dbReference type="AlphaFoldDB" id="A0A5C3QVQ0"/>
<evidence type="ECO:0000313" key="13">
    <source>
        <dbReference type="EMBL" id="TFL06065.1"/>
    </source>
</evidence>
<protein>
    <recommendedName>
        <fullName evidence="15">SET domain-containing protein</fullName>
    </recommendedName>
</protein>
<dbReference type="GO" id="GO:0043565">
    <property type="term" value="F:sequence-specific DNA binding"/>
    <property type="evidence" value="ECO:0007669"/>
    <property type="project" value="InterPro"/>
</dbReference>
<dbReference type="EMBL" id="ML178815">
    <property type="protein sequence ID" value="TFL06065.1"/>
    <property type="molecule type" value="Genomic_DNA"/>
</dbReference>
<keyword evidence="6" id="KW-0479">Metal-binding</keyword>
<keyword evidence="8" id="KW-0863">Zinc-finger</keyword>
<dbReference type="InterPro" id="IPR001214">
    <property type="entry name" value="SET_dom"/>
</dbReference>
<feature type="compositionally biased region" description="Acidic residues" evidence="9">
    <location>
        <begin position="41"/>
        <end position="51"/>
    </location>
</feature>
<feature type="compositionally biased region" description="Polar residues" evidence="9">
    <location>
        <begin position="234"/>
        <end position="248"/>
    </location>
</feature>
<feature type="domain" description="SET" evidence="11">
    <location>
        <begin position="549"/>
        <end position="682"/>
    </location>
</feature>
<evidence type="ECO:0000259" key="10">
    <source>
        <dbReference type="PROSITE" id="PS50114"/>
    </source>
</evidence>
<evidence type="ECO:0000256" key="5">
    <source>
        <dbReference type="ARBA" id="ARBA00022691"/>
    </source>
</evidence>
<dbReference type="Proteomes" id="UP000305067">
    <property type="component" value="Unassembled WGS sequence"/>
</dbReference>
<name>A0A5C3QVQ0_9AGAR</name>
<evidence type="ECO:0000256" key="1">
    <source>
        <dbReference type="ARBA" id="ARBA00004286"/>
    </source>
</evidence>
<feature type="compositionally biased region" description="Basic and acidic residues" evidence="9">
    <location>
        <begin position="28"/>
        <end position="37"/>
    </location>
</feature>
<evidence type="ECO:0000259" key="12">
    <source>
        <dbReference type="PROSITE" id="PS50868"/>
    </source>
</evidence>
<feature type="compositionally biased region" description="Basic residues" evidence="9">
    <location>
        <begin position="1"/>
        <end position="11"/>
    </location>
</feature>
<dbReference type="InterPro" id="IPR046341">
    <property type="entry name" value="SET_dom_sf"/>
</dbReference>
<dbReference type="InterPro" id="IPR000679">
    <property type="entry name" value="Znf_GATA"/>
</dbReference>
<keyword evidence="2" id="KW-0158">Chromosome</keyword>
<dbReference type="PANTHER" id="PTHR46223">
    <property type="entry name" value="HISTONE-LYSINE N-METHYLTRANSFERASE SUV39H"/>
    <property type="match status" value="1"/>
</dbReference>